<dbReference type="NCBIfam" id="TIGR00863">
    <property type="entry name" value="P2X"/>
    <property type="match status" value="1"/>
</dbReference>
<keyword evidence="3" id="KW-0813">Transport</keyword>
<evidence type="ECO:0000313" key="12">
    <source>
        <dbReference type="Proteomes" id="UP000663879"/>
    </source>
</evidence>
<dbReference type="GO" id="GO:0033198">
    <property type="term" value="P:response to ATP"/>
    <property type="evidence" value="ECO:0007669"/>
    <property type="project" value="InterPro"/>
</dbReference>
<evidence type="ECO:0000256" key="10">
    <source>
        <dbReference type="SAM" id="Phobius"/>
    </source>
</evidence>
<keyword evidence="4 10" id="KW-0812">Transmembrane</keyword>
<evidence type="ECO:0000256" key="2">
    <source>
        <dbReference type="ARBA" id="ARBA00009848"/>
    </source>
</evidence>
<dbReference type="Proteomes" id="UP000663879">
    <property type="component" value="Unassembled WGS sequence"/>
</dbReference>
<evidence type="ECO:0000256" key="5">
    <source>
        <dbReference type="ARBA" id="ARBA00022989"/>
    </source>
</evidence>
<dbReference type="InterPro" id="IPR027309">
    <property type="entry name" value="P2X_extracellular_dom_sf"/>
</dbReference>
<comment type="subcellular location">
    <subcellularLocation>
        <location evidence="1">Endomembrane system</location>
    </subcellularLocation>
</comment>
<comment type="caution">
    <text evidence="11">The sequence shown here is derived from an EMBL/GenBank/DDBJ whole genome shotgun (WGS) entry which is preliminary data.</text>
</comment>
<keyword evidence="9" id="KW-0407">Ion channel</keyword>
<dbReference type="PRINTS" id="PR01307">
    <property type="entry name" value="P2XRECEPTOR"/>
</dbReference>
<dbReference type="OrthoDB" id="494673at2759"/>
<evidence type="ECO:0000256" key="9">
    <source>
        <dbReference type="ARBA" id="ARBA00023303"/>
    </source>
</evidence>
<dbReference type="GO" id="GO:0005886">
    <property type="term" value="C:plasma membrane"/>
    <property type="evidence" value="ECO:0007669"/>
    <property type="project" value="InterPro"/>
</dbReference>
<comment type="similarity">
    <text evidence="2">Belongs to the P2X receptor family.</text>
</comment>
<evidence type="ECO:0000256" key="6">
    <source>
        <dbReference type="ARBA" id="ARBA00023065"/>
    </source>
</evidence>
<dbReference type="GO" id="GO:0098794">
    <property type="term" value="C:postsynapse"/>
    <property type="evidence" value="ECO:0007669"/>
    <property type="project" value="GOC"/>
</dbReference>
<dbReference type="GO" id="GO:0004931">
    <property type="term" value="F:extracellularly ATP-gated monoatomic cation channel activity"/>
    <property type="evidence" value="ECO:0007669"/>
    <property type="project" value="InterPro"/>
</dbReference>
<keyword evidence="5 10" id="KW-1133">Transmembrane helix</keyword>
<accession>A0A814BND1</accession>
<dbReference type="EMBL" id="CAJNOC010002358">
    <property type="protein sequence ID" value="CAF0928545.1"/>
    <property type="molecule type" value="Genomic_DNA"/>
</dbReference>
<feature type="transmembrane region" description="Helical" evidence="10">
    <location>
        <begin position="39"/>
        <end position="58"/>
    </location>
</feature>
<dbReference type="Pfam" id="PF00864">
    <property type="entry name" value="P2X_receptor"/>
    <property type="match status" value="1"/>
</dbReference>
<reference evidence="11" key="1">
    <citation type="submission" date="2021-02" db="EMBL/GenBank/DDBJ databases">
        <authorList>
            <person name="Nowell W R."/>
        </authorList>
    </citation>
    <scope>NUCLEOTIDE SEQUENCE</scope>
    <source>
        <strain evidence="11">Ploen Becks lab</strain>
    </source>
</reference>
<protein>
    <recommendedName>
        <fullName evidence="13">Purinergic receptor</fullName>
    </recommendedName>
</protein>
<evidence type="ECO:0000256" key="4">
    <source>
        <dbReference type="ARBA" id="ARBA00022692"/>
    </source>
</evidence>
<feature type="transmembrane region" description="Helical" evidence="10">
    <location>
        <begin position="363"/>
        <end position="389"/>
    </location>
</feature>
<dbReference type="Gene3D" id="2.60.490.10">
    <property type="entry name" value="atp-gated p2x4 ion channel domain"/>
    <property type="match status" value="1"/>
</dbReference>
<dbReference type="PANTHER" id="PTHR10125">
    <property type="entry name" value="P2X PURINOCEPTOR"/>
    <property type="match status" value="1"/>
</dbReference>
<gene>
    <name evidence="11" type="ORF">OXX778_LOCUS12777</name>
</gene>
<dbReference type="AlphaFoldDB" id="A0A814BND1"/>
<keyword evidence="7 10" id="KW-0472">Membrane</keyword>
<evidence type="ECO:0000256" key="3">
    <source>
        <dbReference type="ARBA" id="ARBA00022448"/>
    </source>
</evidence>
<evidence type="ECO:0008006" key="13">
    <source>
        <dbReference type="Google" id="ProtNLM"/>
    </source>
</evidence>
<dbReference type="GO" id="GO:0070588">
    <property type="term" value="P:calcium ion transmembrane transport"/>
    <property type="evidence" value="ECO:0007669"/>
    <property type="project" value="TreeGrafter"/>
</dbReference>
<dbReference type="GO" id="GO:0001614">
    <property type="term" value="F:purinergic nucleotide receptor activity"/>
    <property type="evidence" value="ECO:0007669"/>
    <property type="project" value="InterPro"/>
</dbReference>
<evidence type="ECO:0000256" key="1">
    <source>
        <dbReference type="ARBA" id="ARBA00004308"/>
    </source>
</evidence>
<keyword evidence="8" id="KW-1071">Ligand-gated ion channel</keyword>
<proteinExistence type="inferred from homology"/>
<evidence type="ECO:0000313" key="11">
    <source>
        <dbReference type="EMBL" id="CAF0928545.1"/>
    </source>
</evidence>
<keyword evidence="12" id="KW-1185">Reference proteome</keyword>
<sequence length="420" mass="48753">MSQEINKKKNFNIFKSHMRGFMSYSTERSATIKSVKIGLVYRIAQILLLSYIVGWELMHNKGYQEFDTVSSVVTTKVKGQGFLANNLTIETNLKEKSNEYFENLFSLKSNVEYHMLDTADYVIPPNEYNSVFIMSNFLKTKQTQDRCPEESTKYKAICQNDSDCENLGSAANSWNGIPTGKCIRKDNKTNIKIFSWCPVEDENDRNEDQLIRNVLNFTIFIKNDIEFKKFKKKLRNVLPYHTNSYLQTCTYHEEYDPHCPIFQLNYILSLAEPDIKEKYLMMIKGGVILIEILWNCDFDFTTKCLPKYSFRRFDTKETNTASGFNFRFANRYRQNNIEVRELYKAFGLRFIINVSGLAGKFSIVPLMITIGAGIGLMSISVIVADCVLLHCTKKKRLYQEIKELDVNSVLEKNFSNSVRL</sequence>
<organism evidence="11 12">
    <name type="scientific">Brachionus calyciflorus</name>
    <dbReference type="NCBI Taxonomy" id="104777"/>
    <lineage>
        <taxon>Eukaryota</taxon>
        <taxon>Metazoa</taxon>
        <taxon>Spiralia</taxon>
        <taxon>Gnathifera</taxon>
        <taxon>Rotifera</taxon>
        <taxon>Eurotatoria</taxon>
        <taxon>Monogononta</taxon>
        <taxon>Pseudotrocha</taxon>
        <taxon>Ploima</taxon>
        <taxon>Brachionidae</taxon>
        <taxon>Brachionus</taxon>
    </lineage>
</organism>
<dbReference type="InterPro" id="IPR059116">
    <property type="entry name" value="P2X_receptor"/>
</dbReference>
<dbReference type="PANTHER" id="PTHR10125:SF31">
    <property type="entry name" value="P2X RECEPTOR E"/>
    <property type="match status" value="1"/>
</dbReference>
<dbReference type="GO" id="GO:0012505">
    <property type="term" value="C:endomembrane system"/>
    <property type="evidence" value="ECO:0007669"/>
    <property type="project" value="UniProtKB-SubCell"/>
</dbReference>
<dbReference type="InterPro" id="IPR001429">
    <property type="entry name" value="P2X_purnocptor"/>
</dbReference>
<evidence type="ECO:0000256" key="7">
    <source>
        <dbReference type="ARBA" id="ARBA00023136"/>
    </source>
</evidence>
<evidence type="ECO:0000256" key="8">
    <source>
        <dbReference type="ARBA" id="ARBA00023286"/>
    </source>
</evidence>
<dbReference type="Gene3D" id="1.10.287.940">
    <property type="entry name" value="atp-gated p2x4 ion channel"/>
    <property type="match status" value="1"/>
</dbReference>
<name>A0A814BND1_9BILA</name>
<keyword evidence="6" id="KW-0406">Ion transport</keyword>